<evidence type="ECO:0000256" key="1">
    <source>
        <dbReference type="ARBA" id="ARBA00007047"/>
    </source>
</evidence>
<dbReference type="GO" id="GO:0008410">
    <property type="term" value="F:CoA-transferase activity"/>
    <property type="evidence" value="ECO:0007669"/>
    <property type="project" value="InterPro"/>
</dbReference>
<evidence type="ECO:0000313" key="2">
    <source>
        <dbReference type="EMBL" id="TCP53492.1"/>
    </source>
</evidence>
<dbReference type="Gene3D" id="3.40.1080.10">
    <property type="entry name" value="Glutaconate Coenzyme A-transferase"/>
    <property type="match status" value="1"/>
</dbReference>
<dbReference type="AlphaFoldDB" id="A0A4R2QU49"/>
<protein>
    <submittedName>
        <fullName evidence="2">Glutaconate CoA-transferase subunit B</fullName>
    </submittedName>
</protein>
<comment type="similarity">
    <text evidence="1">Belongs to the 3-oxoacid CoA-transferase subunit B family.</text>
</comment>
<gene>
    <name evidence="2" type="ORF">EV191_10459</name>
</gene>
<keyword evidence="3" id="KW-1185">Reference proteome</keyword>
<name>A0A4R2QU49_9PSEU</name>
<dbReference type="RefSeq" id="WP_243658926.1">
    <property type="nucleotide sequence ID" value="NZ_SLXQ01000004.1"/>
</dbReference>
<proteinExistence type="inferred from homology"/>
<dbReference type="Pfam" id="PF01144">
    <property type="entry name" value="CoA_trans"/>
    <property type="match status" value="1"/>
</dbReference>
<dbReference type="SMART" id="SM00882">
    <property type="entry name" value="CoA_trans"/>
    <property type="match status" value="1"/>
</dbReference>
<dbReference type="Proteomes" id="UP000294911">
    <property type="component" value="Unassembled WGS sequence"/>
</dbReference>
<dbReference type="InterPro" id="IPR037171">
    <property type="entry name" value="NagB/RpiA_transferase-like"/>
</dbReference>
<dbReference type="SUPFAM" id="SSF100950">
    <property type="entry name" value="NagB/RpiA/CoA transferase-like"/>
    <property type="match status" value="1"/>
</dbReference>
<dbReference type="PANTHER" id="PTHR43293:SF3">
    <property type="entry name" value="CHOLESTEROL RING-CLEAVING HYDROLASE IPDB SUBUNIT"/>
    <property type="match status" value="1"/>
</dbReference>
<dbReference type="InterPro" id="IPR004165">
    <property type="entry name" value="CoA_trans_fam_I"/>
</dbReference>
<organism evidence="2 3">
    <name type="scientific">Tamaricihabitans halophyticus</name>
    <dbReference type="NCBI Taxonomy" id="1262583"/>
    <lineage>
        <taxon>Bacteria</taxon>
        <taxon>Bacillati</taxon>
        <taxon>Actinomycetota</taxon>
        <taxon>Actinomycetes</taxon>
        <taxon>Pseudonocardiales</taxon>
        <taxon>Pseudonocardiaceae</taxon>
        <taxon>Tamaricihabitans</taxon>
    </lineage>
</organism>
<reference evidence="2 3" key="1">
    <citation type="submission" date="2019-03" db="EMBL/GenBank/DDBJ databases">
        <title>Genomic Encyclopedia of Type Strains, Phase IV (KMG-IV): sequencing the most valuable type-strain genomes for metagenomic binning, comparative biology and taxonomic classification.</title>
        <authorList>
            <person name="Goeker M."/>
        </authorList>
    </citation>
    <scope>NUCLEOTIDE SEQUENCE [LARGE SCALE GENOMIC DNA]</scope>
    <source>
        <strain evidence="2 3">DSM 45765</strain>
    </source>
</reference>
<dbReference type="PANTHER" id="PTHR43293">
    <property type="entry name" value="ACETATE COA-TRANSFERASE YDIF"/>
    <property type="match status" value="1"/>
</dbReference>
<accession>A0A4R2QU49</accession>
<dbReference type="EMBL" id="SLXQ01000004">
    <property type="protein sequence ID" value="TCP53492.1"/>
    <property type="molecule type" value="Genomic_DNA"/>
</dbReference>
<sequence length="262" mass="27949">MNAKDELMTVAASRLLRDDRVVFAGIGLPLVASTLAKRHRAPNLTIILEGGIIGTTPHPGMLPSSTNELRAAAGAAMFTGITDIFLLAQRGFFDYGFLGVAQIDPYGNINTSVIGEPTRPTVRLPGSGGANDIISLCNETLVVTTHEPRRFVERVDFVTSPGYLTGGAARVEAGLVYGGPSHVVTDLALLDFEPTSKRMRVRALQPDVTLDEVRTATGFDLLVHDELAQLPAPSATELAMLRELTGESADREPATQVSTVSR</sequence>
<keyword evidence="2" id="KW-0808">Transferase</keyword>
<comment type="caution">
    <text evidence="2">The sequence shown here is derived from an EMBL/GenBank/DDBJ whole genome shotgun (WGS) entry which is preliminary data.</text>
</comment>
<evidence type="ECO:0000313" key="3">
    <source>
        <dbReference type="Proteomes" id="UP000294911"/>
    </source>
</evidence>